<proteinExistence type="predicted"/>
<gene>
    <name evidence="2" type="ORF">HU200_002859</name>
</gene>
<feature type="region of interest" description="Disordered" evidence="1">
    <location>
        <begin position="115"/>
        <end position="136"/>
    </location>
</feature>
<sequence length="294" mass="31895">MPGVHHHDLRHHRRQLRRPVAVVLPDLLEAHLVRFDPYHAVVGVKPVRLRDPRPHDHFLLGHPAVQIEVTGDVHVPQHTLAHTDAPDGVDERLALTNVAPRREVMELQDGIDEPELPLVRDHGRGRPLPVHAGQGVEHDRLDPDLFAREEAEELGTVVVLSDLELRDHVVASVQPRSEREAPDVAGDRHGSGAARHALDGSSGWLAQRVHGREEVPCHDEVFGFDGSVTDAEADQDTAGTGSDEVGHLVGAGGLRVGAWTHGEDGDPWRSSERGGDGGGVLGIRLFGNDAEEAA</sequence>
<evidence type="ECO:0000256" key="1">
    <source>
        <dbReference type="SAM" id="MobiDB-lite"/>
    </source>
</evidence>
<feature type="compositionally biased region" description="Basic and acidic residues" evidence="1">
    <location>
        <begin position="176"/>
        <end position="190"/>
    </location>
</feature>
<protein>
    <submittedName>
        <fullName evidence="2">Uncharacterized protein</fullName>
    </submittedName>
</protein>
<feature type="region of interest" description="Disordered" evidence="1">
    <location>
        <begin position="261"/>
        <end position="294"/>
    </location>
</feature>
<dbReference type="EMBL" id="JACEFO010000186">
    <property type="protein sequence ID" value="KAF8779183.1"/>
    <property type="molecule type" value="Genomic_DNA"/>
</dbReference>
<feature type="region of interest" description="Disordered" evidence="1">
    <location>
        <begin position="171"/>
        <end position="199"/>
    </location>
</feature>
<reference evidence="2" key="1">
    <citation type="submission" date="2020-07" db="EMBL/GenBank/DDBJ databases">
        <title>Genome sequence and genetic diversity analysis of an under-domesticated orphan crop, white fonio (Digitaria exilis).</title>
        <authorList>
            <person name="Bennetzen J.L."/>
            <person name="Chen S."/>
            <person name="Ma X."/>
            <person name="Wang X."/>
            <person name="Yssel A.E.J."/>
            <person name="Chaluvadi S.R."/>
            <person name="Johnson M."/>
            <person name="Gangashetty P."/>
            <person name="Hamidou F."/>
            <person name="Sanogo M.D."/>
            <person name="Zwaenepoel A."/>
            <person name="Wallace J."/>
            <person name="Van De Peer Y."/>
            <person name="Van Deynze A."/>
        </authorList>
    </citation>
    <scope>NUCLEOTIDE SEQUENCE</scope>
    <source>
        <tissue evidence="2">Leaves</tissue>
    </source>
</reference>
<evidence type="ECO:0000313" key="2">
    <source>
        <dbReference type="EMBL" id="KAF8779183.1"/>
    </source>
</evidence>
<organism evidence="2 3">
    <name type="scientific">Digitaria exilis</name>
    <dbReference type="NCBI Taxonomy" id="1010633"/>
    <lineage>
        <taxon>Eukaryota</taxon>
        <taxon>Viridiplantae</taxon>
        <taxon>Streptophyta</taxon>
        <taxon>Embryophyta</taxon>
        <taxon>Tracheophyta</taxon>
        <taxon>Spermatophyta</taxon>
        <taxon>Magnoliopsida</taxon>
        <taxon>Liliopsida</taxon>
        <taxon>Poales</taxon>
        <taxon>Poaceae</taxon>
        <taxon>PACMAD clade</taxon>
        <taxon>Panicoideae</taxon>
        <taxon>Panicodae</taxon>
        <taxon>Paniceae</taxon>
        <taxon>Anthephorinae</taxon>
        <taxon>Digitaria</taxon>
    </lineage>
</organism>
<name>A0A835FW13_9POAL</name>
<dbReference type="Proteomes" id="UP000636709">
    <property type="component" value="Unassembled WGS sequence"/>
</dbReference>
<feature type="compositionally biased region" description="Basic and acidic residues" evidence="1">
    <location>
        <begin position="261"/>
        <end position="275"/>
    </location>
</feature>
<comment type="caution">
    <text evidence="2">The sequence shown here is derived from an EMBL/GenBank/DDBJ whole genome shotgun (WGS) entry which is preliminary data.</text>
</comment>
<evidence type="ECO:0000313" key="3">
    <source>
        <dbReference type="Proteomes" id="UP000636709"/>
    </source>
</evidence>
<dbReference type="OrthoDB" id="10529884at2759"/>
<accession>A0A835FW13</accession>
<keyword evidence="3" id="KW-1185">Reference proteome</keyword>
<dbReference type="AlphaFoldDB" id="A0A835FW13"/>